<comment type="subcellular location">
    <subcellularLocation>
        <location evidence="1 7">Cell membrane</location>
        <topology evidence="1 7">Multi-pass membrane protein</topology>
    </subcellularLocation>
</comment>
<feature type="transmembrane region" description="Helical" evidence="7">
    <location>
        <begin position="205"/>
        <end position="225"/>
    </location>
</feature>
<evidence type="ECO:0000313" key="10">
    <source>
        <dbReference type="EMBL" id="MFC1438697.1"/>
    </source>
</evidence>
<reference evidence="10 11" key="1">
    <citation type="submission" date="2024-06" db="EMBL/GenBank/DDBJ databases">
        <authorList>
            <person name="Lee S.D."/>
        </authorList>
    </citation>
    <scope>NUCLEOTIDE SEQUENCE [LARGE SCALE GENOMIC DNA]</scope>
    <source>
        <strain evidence="10 11">N1-10</strain>
    </source>
</reference>
<feature type="transmembrane region" description="Helical" evidence="7">
    <location>
        <begin position="137"/>
        <end position="159"/>
    </location>
</feature>
<keyword evidence="3" id="KW-1003">Cell membrane</keyword>
<dbReference type="Pfam" id="PF00528">
    <property type="entry name" value="BPD_transp_1"/>
    <property type="match status" value="1"/>
</dbReference>
<feature type="transmembrane region" description="Helical" evidence="7">
    <location>
        <begin position="261"/>
        <end position="284"/>
    </location>
</feature>
<dbReference type="Proteomes" id="UP001592581">
    <property type="component" value="Unassembled WGS sequence"/>
</dbReference>
<feature type="compositionally biased region" description="Low complexity" evidence="8">
    <location>
        <begin position="10"/>
        <end position="29"/>
    </location>
</feature>
<sequence>MSIVPEQVAPEEQVAPDQAAPAQPAVAGPPAEPSRYSLKHPRSRIGWIRPAVWLPLVAMLAILAALWQWGAAKLPYLLPPLPSIGRSLSDDFGYYLKNAGITLGEAAAGLAISFVAAFVLAVLVSEVPVVRRAVMPIAVVLNVTPVVAIAPALVVAFGFGATPKLVITALICFFPILINTTTGLRSVPQQVLQVYRTMDASRLEMLAYVRVPNALPYLFAALRIVSPLSVIGAVVAELSASGSTGGLGTVISTASSMNNLAVVYASIFVLALMGVLVMLVITLAERRALHWHESSSSDRTK</sequence>
<feature type="domain" description="ABC transmembrane type-1" evidence="9">
    <location>
        <begin position="99"/>
        <end position="285"/>
    </location>
</feature>
<evidence type="ECO:0000256" key="1">
    <source>
        <dbReference type="ARBA" id="ARBA00004651"/>
    </source>
</evidence>
<dbReference type="PROSITE" id="PS50928">
    <property type="entry name" value="ABC_TM1"/>
    <property type="match status" value="1"/>
</dbReference>
<comment type="caution">
    <text evidence="10">The sequence shown here is derived from an EMBL/GenBank/DDBJ whole genome shotgun (WGS) entry which is preliminary data.</text>
</comment>
<dbReference type="InterPro" id="IPR000515">
    <property type="entry name" value="MetI-like"/>
</dbReference>
<evidence type="ECO:0000256" key="3">
    <source>
        <dbReference type="ARBA" id="ARBA00022475"/>
    </source>
</evidence>
<protein>
    <submittedName>
        <fullName evidence="10">ABC transporter permease</fullName>
    </submittedName>
</protein>
<gene>
    <name evidence="10" type="ORF">ABUW04_10555</name>
</gene>
<keyword evidence="6 7" id="KW-0472">Membrane</keyword>
<proteinExistence type="inferred from homology"/>
<feature type="transmembrane region" description="Helical" evidence="7">
    <location>
        <begin position="106"/>
        <end position="125"/>
    </location>
</feature>
<dbReference type="CDD" id="cd06261">
    <property type="entry name" value="TM_PBP2"/>
    <property type="match status" value="1"/>
</dbReference>
<keyword evidence="2 7" id="KW-0813">Transport</keyword>
<keyword evidence="5 7" id="KW-1133">Transmembrane helix</keyword>
<dbReference type="SUPFAM" id="SSF161098">
    <property type="entry name" value="MetI-like"/>
    <property type="match status" value="1"/>
</dbReference>
<keyword evidence="4 7" id="KW-0812">Transmembrane</keyword>
<dbReference type="Gene3D" id="1.10.3720.10">
    <property type="entry name" value="MetI-like"/>
    <property type="match status" value="1"/>
</dbReference>
<dbReference type="PANTHER" id="PTHR30151">
    <property type="entry name" value="ALKANE SULFONATE ABC TRANSPORTER-RELATED, MEMBRANE SUBUNIT"/>
    <property type="match status" value="1"/>
</dbReference>
<organism evidence="10 11">
    <name type="scientific">Streptacidiphilus jeojiensis</name>
    <dbReference type="NCBI Taxonomy" id="3229225"/>
    <lineage>
        <taxon>Bacteria</taxon>
        <taxon>Bacillati</taxon>
        <taxon>Actinomycetota</taxon>
        <taxon>Actinomycetes</taxon>
        <taxon>Kitasatosporales</taxon>
        <taxon>Streptomycetaceae</taxon>
        <taxon>Streptacidiphilus</taxon>
    </lineage>
</organism>
<evidence type="ECO:0000256" key="8">
    <source>
        <dbReference type="SAM" id="MobiDB-lite"/>
    </source>
</evidence>
<feature type="transmembrane region" description="Helical" evidence="7">
    <location>
        <begin position="51"/>
        <end position="70"/>
    </location>
</feature>
<feature type="transmembrane region" description="Helical" evidence="7">
    <location>
        <begin position="165"/>
        <end position="184"/>
    </location>
</feature>
<dbReference type="InterPro" id="IPR035906">
    <property type="entry name" value="MetI-like_sf"/>
</dbReference>
<comment type="similarity">
    <text evidence="7">Belongs to the binding-protein-dependent transport system permease family.</text>
</comment>
<feature type="region of interest" description="Disordered" evidence="8">
    <location>
        <begin position="1"/>
        <end position="38"/>
    </location>
</feature>
<evidence type="ECO:0000256" key="2">
    <source>
        <dbReference type="ARBA" id="ARBA00022448"/>
    </source>
</evidence>
<evidence type="ECO:0000259" key="9">
    <source>
        <dbReference type="PROSITE" id="PS50928"/>
    </source>
</evidence>
<accession>A0ABV6XL01</accession>
<name>A0ABV6XL01_9ACTN</name>
<evidence type="ECO:0000256" key="5">
    <source>
        <dbReference type="ARBA" id="ARBA00022989"/>
    </source>
</evidence>
<evidence type="ECO:0000256" key="7">
    <source>
        <dbReference type="RuleBase" id="RU363032"/>
    </source>
</evidence>
<keyword evidence="11" id="KW-1185">Reference proteome</keyword>
<evidence type="ECO:0000256" key="4">
    <source>
        <dbReference type="ARBA" id="ARBA00022692"/>
    </source>
</evidence>
<dbReference type="PANTHER" id="PTHR30151:SF0">
    <property type="entry name" value="ABC TRANSPORTER PERMEASE PROTEIN MJ0413-RELATED"/>
    <property type="match status" value="1"/>
</dbReference>
<dbReference type="RefSeq" id="WP_380564253.1">
    <property type="nucleotide sequence ID" value="NZ_JBEUKS010000003.1"/>
</dbReference>
<evidence type="ECO:0000313" key="11">
    <source>
        <dbReference type="Proteomes" id="UP001592581"/>
    </source>
</evidence>
<evidence type="ECO:0000256" key="6">
    <source>
        <dbReference type="ARBA" id="ARBA00023136"/>
    </source>
</evidence>
<dbReference type="EMBL" id="JBEUKS010000003">
    <property type="protein sequence ID" value="MFC1438697.1"/>
    <property type="molecule type" value="Genomic_DNA"/>
</dbReference>